<dbReference type="Proteomes" id="UP000012960">
    <property type="component" value="Unplaced"/>
</dbReference>
<feature type="compositionally biased region" description="Basic and acidic residues" evidence="1">
    <location>
        <begin position="1"/>
        <end position="11"/>
    </location>
</feature>
<evidence type="ECO:0000313" key="3">
    <source>
        <dbReference type="EnsemblPlants" id="Ma06_p24780.1"/>
    </source>
</evidence>
<evidence type="ECO:0000313" key="2">
    <source>
        <dbReference type="EMBL" id="CAG1847146.1"/>
    </source>
</evidence>
<dbReference type="AlphaFoldDB" id="A0A804JK19"/>
<gene>
    <name evidence="2" type="ORF">GSMUA_169410.1</name>
</gene>
<feature type="region of interest" description="Disordered" evidence="1">
    <location>
        <begin position="1"/>
        <end position="53"/>
    </location>
</feature>
<proteinExistence type="predicted"/>
<keyword evidence="4" id="KW-1185">Reference proteome</keyword>
<evidence type="ECO:0000313" key="4">
    <source>
        <dbReference type="Proteomes" id="UP000012960"/>
    </source>
</evidence>
<reference evidence="2" key="1">
    <citation type="submission" date="2021-03" db="EMBL/GenBank/DDBJ databases">
        <authorList>
            <consortium name="Genoscope - CEA"/>
            <person name="William W."/>
        </authorList>
    </citation>
    <scope>NUCLEOTIDE SEQUENCE</scope>
    <source>
        <strain evidence="2">Doubled-haploid Pahang</strain>
    </source>
</reference>
<name>A0A804JK19_MUSAM</name>
<sequence length="106" mass="12254">MLPRGRMERDPSRRRRRQAMWSAARHHRTRDPVADVDVSASPTETPHPLGLSLSLTHTHDDDRDGWERDRSLVLPQANGRDRLVGMKRRLEMMCGRSGGGRTFQER</sequence>
<dbReference type="EMBL" id="HG996471">
    <property type="protein sequence ID" value="CAG1847146.1"/>
    <property type="molecule type" value="Genomic_DNA"/>
</dbReference>
<protein>
    <submittedName>
        <fullName evidence="2">(wild Malaysian banana) hypothetical protein</fullName>
    </submittedName>
</protein>
<feature type="compositionally biased region" description="Basic residues" evidence="1">
    <location>
        <begin position="12"/>
        <end position="29"/>
    </location>
</feature>
<reference evidence="3" key="2">
    <citation type="submission" date="2021-05" db="UniProtKB">
        <authorList>
            <consortium name="EnsemblPlants"/>
        </authorList>
    </citation>
    <scope>IDENTIFICATION</scope>
    <source>
        <strain evidence="3">subsp. malaccensis</strain>
    </source>
</reference>
<dbReference type="InParanoid" id="A0A804JK19"/>
<evidence type="ECO:0000256" key="1">
    <source>
        <dbReference type="SAM" id="MobiDB-lite"/>
    </source>
</evidence>
<organism evidence="3 4">
    <name type="scientific">Musa acuminata subsp. malaccensis</name>
    <name type="common">Wild banana</name>
    <name type="synonym">Musa malaccensis</name>
    <dbReference type="NCBI Taxonomy" id="214687"/>
    <lineage>
        <taxon>Eukaryota</taxon>
        <taxon>Viridiplantae</taxon>
        <taxon>Streptophyta</taxon>
        <taxon>Embryophyta</taxon>
        <taxon>Tracheophyta</taxon>
        <taxon>Spermatophyta</taxon>
        <taxon>Magnoliopsida</taxon>
        <taxon>Liliopsida</taxon>
        <taxon>Zingiberales</taxon>
        <taxon>Musaceae</taxon>
        <taxon>Musa</taxon>
    </lineage>
</organism>
<accession>A0A804JK19</accession>
<dbReference type="Gramene" id="Ma06_t24780.1">
    <property type="protein sequence ID" value="Ma06_p24780.1"/>
    <property type="gene ID" value="Ma06_g24780"/>
</dbReference>
<dbReference type="EnsemblPlants" id="Ma06_t24780.1">
    <property type="protein sequence ID" value="Ma06_p24780.1"/>
    <property type="gene ID" value="Ma06_g24780"/>
</dbReference>